<evidence type="ECO:0000313" key="3">
    <source>
        <dbReference type="Proteomes" id="UP000320235"/>
    </source>
</evidence>
<feature type="compositionally biased region" description="Basic and acidic residues" evidence="1">
    <location>
        <begin position="40"/>
        <end position="75"/>
    </location>
</feature>
<reference evidence="2 3" key="1">
    <citation type="submission" date="2019-06" db="EMBL/GenBank/DDBJ databases">
        <title>Sequencing the genomes of 1000 actinobacteria strains.</title>
        <authorList>
            <person name="Klenk H.-P."/>
        </authorList>
    </citation>
    <scope>NUCLEOTIDE SEQUENCE [LARGE SCALE GENOMIC DNA]</scope>
    <source>
        <strain evidence="2 3">DSM 105492</strain>
    </source>
</reference>
<evidence type="ECO:0000256" key="1">
    <source>
        <dbReference type="SAM" id="MobiDB-lite"/>
    </source>
</evidence>
<gene>
    <name evidence="2" type="ORF">FB391_3199</name>
</gene>
<dbReference type="AlphaFoldDB" id="A0A543EQK4"/>
<dbReference type="Proteomes" id="UP000320235">
    <property type="component" value="Unassembled WGS sequence"/>
</dbReference>
<keyword evidence="3" id="KW-1185">Reference proteome</keyword>
<comment type="caution">
    <text evidence="2">The sequence shown here is derived from an EMBL/GenBank/DDBJ whole genome shotgun (WGS) entry which is preliminary data.</text>
</comment>
<accession>A0A543EQK4</accession>
<proteinExistence type="predicted"/>
<protein>
    <recommendedName>
        <fullName evidence="4">Multidrug transporter</fullName>
    </recommendedName>
</protein>
<organism evidence="2 3">
    <name type="scientific">Microbacterium kyungheense</name>
    <dbReference type="NCBI Taxonomy" id="1263636"/>
    <lineage>
        <taxon>Bacteria</taxon>
        <taxon>Bacillati</taxon>
        <taxon>Actinomycetota</taxon>
        <taxon>Actinomycetes</taxon>
        <taxon>Micrococcales</taxon>
        <taxon>Microbacteriaceae</taxon>
        <taxon>Microbacterium</taxon>
    </lineage>
</organism>
<name>A0A543EQK4_9MICO</name>
<sequence>MAEGMTTMTTNETPDETGMTDDEKRRDQLLAAPGAVEDDAAPRIDVTDRGDGIKRIDIRDDAAVRPGDPTKDPED</sequence>
<evidence type="ECO:0008006" key="4">
    <source>
        <dbReference type="Google" id="ProtNLM"/>
    </source>
</evidence>
<dbReference type="EMBL" id="VFPE01000005">
    <property type="protein sequence ID" value="TQM23809.1"/>
    <property type="molecule type" value="Genomic_DNA"/>
</dbReference>
<feature type="compositionally biased region" description="Low complexity" evidence="1">
    <location>
        <begin position="1"/>
        <end position="12"/>
    </location>
</feature>
<feature type="region of interest" description="Disordered" evidence="1">
    <location>
        <begin position="1"/>
        <end position="75"/>
    </location>
</feature>
<evidence type="ECO:0000313" key="2">
    <source>
        <dbReference type="EMBL" id="TQM23809.1"/>
    </source>
</evidence>